<sequence>MKLLRIRVPDFRILKDVDIQFDKNFSPNIFPLGSQNGGGKSTLLQLIFILLHCCTNPERKVFIKNLLQGFVVNDDSSERELATINIWDDEKEVELRFLVCKNNYIEKQQDNGYKDNDDLGLSNFQEIENIINKIYKTEQDIEQIEKAINKLEIDQKIASDSIKDKRLMEVMSDLISADIIKPRKFSTIEELKQRLENILEIYKINLDEFYKNIAKLKVVIQKLSGLLSDKNLLYICNYSSGLSKDEDEVLLCQINNNLDIKQAKQWLRKLEQKIFLAAPISQVFLFTSQTSRRLLFEQNSHRDYDLDLQNSKSKLPGLFTYDFFPVDLLIKAFTTARDEDFRDAIDTEGHYGNRYKNLLNELNLILVNKKVTIAKDFSKVKFKLDKGDSSIEIYPEDLSHGELKRLSIYMWIKYNKIEDAIVLMDEIEIALHPDWQYQIIADLEQWSPNNQYILATHSYELCQALTPAHVRELEPKLIKSNNQ</sequence>
<feature type="domain" description="Endonuclease GajA/Old nuclease/RecF-like AAA" evidence="2">
    <location>
        <begin position="1"/>
        <end position="460"/>
    </location>
</feature>
<proteinExistence type="predicted"/>
<dbReference type="SUPFAM" id="SSF52540">
    <property type="entry name" value="P-loop containing nucleoside triphosphate hydrolases"/>
    <property type="match status" value="1"/>
</dbReference>
<dbReference type="InterPro" id="IPR051396">
    <property type="entry name" value="Bact_Antivir_Def_Nuclease"/>
</dbReference>
<keyword evidence="4" id="KW-1185">Reference proteome</keyword>
<evidence type="ECO:0000313" key="4">
    <source>
        <dbReference type="Proteomes" id="UP001483337"/>
    </source>
</evidence>
<dbReference type="PANTHER" id="PTHR43581">
    <property type="entry name" value="ATP/GTP PHOSPHATASE"/>
    <property type="match status" value="1"/>
</dbReference>
<evidence type="ECO:0000259" key="2">
    <source>
        <dbReference type="Pfam" id="PF13175"/>
    </source>
</evidence>
<feature type="coiled-coil region" evidence="1">
    <location>
        <begin position="127"/>
        <end position="161"/>
    </location>
</feature>
<dbReference type="EMBL" id="CP150886">
    <property type="protein sequence ID" value="WZB87410.1"/>
    <property type="molecule type" value="Genomic_DNA"/>
</dbReference>
<dbReference type="PANTHER" id="PTHR43581:SF4">
    <property type="entry name" value="ATP_GTP PHOSPHATASE"/>
    <property type="match status" value="1"/>
</dbReference>
<accession>A0ABZ2URE4</accession>
<keyword evidence="1" id="KW-0175">Coiled coil</keyword>
<protein>
    <submittedName>
        <fullName evidence="3">AAA family ATPase</fullName>
    </submittedName>
</protein>
<evidence type="ECO:0000313" key="3">
    <source>
        <dbReference type="EMBL" id="WZB87410.1"/>
    </source>
</evidence>
<name>A0ABZ2URE4_9CYAN</name>
<reference evidence="3 4" key="1">
    <citation type="submission" date="2024-04" db="EMBL/GenBank/DDBJ databases">
        <title>Okeanomitos corallinicola gen. &amp; sp. nov. (Nostocales, Cyanobacteria), a new toxic marine heterocyst-forming cyanobacterium from a coral reef.</title>
        <authorList>
            <person name="Li H."/>
            <person name="Li R."/>
            <person name="Kang J."/>
            <person name="Hii K.S."/>
            <person name="Mohamed H.F."/>
            <person name="Xu X."/>
            <person name="Luo Z."/>
        </authorList>
    </citation>
    <scope>NUCLEOTIDE SEQUENCE [LARGE SCALE GENOMIC DNA]</scope>
    <source>
        <strain evidence="3 4">TIOX110</strain>
    </source>
</reference>
<dbReference type="Gene3D" id="3.40.50.300">
    <property type="entry name" value="P-loop containing nucleotide triphosphate hydrolases"/>
    <property type="match status" value="2"/>
</dbReference>
<organism evidence="3 4">
    <name type="scientific">Okeanomitos corallinicola TIOX110</name>
    <dbReference type="NCBI Taxonomy" id="3133117"/>
    <lineage>
        <taxon>Bacteria</taxon>
        <taxon>Bacillati</taxon>
        <taxon>Cyanobacteriota</taxon>
        <taxon>Cyanophyceae</taxon>
        <taxon>Nostocales</taxon>
        <taxon>Aphanizomenonaceae</taxon>
        <taxon>Okeanomitos</taxon>
    </lineage>
</organism>
<dbReference type="RefSeq" id="WP_353930323.1">
    <property type="nucleotide sequence ID" value="NZ_CP150886.1"/>
</dbReference>
<dbReference type="InterPro" id="IPR041685">
    <property type="entry name" value="AAA_GajA/Old/RecF-like"/>
</dbReference>
<dbReference type="Proteomes" id="UP001483337">
    <property type="component" value="Chromosome"/>
</dbReference>
<dbReference type="Pfam" id="PF13175">
    <property type="entry name" value="AAA_15"/>
    <property type="match status" value="1"/>
</dbReference>
<dbReference type="InterPro" id="IPR027417">
    <property type="entry name" value="P-loop_NTPase"/>
</dbReference>
<evidence type="ECO:0000256" key="1">
    <source>
        <dbReference type="SAM" id="Coils"/>
    </source>
</evidence>
<gene>
    <name evidence="3" type="ORF">WJM97_18840</name>
</gene>